<dbReference type="GO" id="GO:0005739">
    <property type="term" value="C:mitochondrion"/>
    <property type="evidence" value="ECO:0007669"/>
    <property type="project" value="GOC"/>
</dbReference>
<feature type="transmembrane region" description="Helical" evidence="2">
    <location>
        <begin position="84"/>
        <end position="104"/>
    </location>
</feature>
<dbReference type="AlphaFoldDB" id="A0A6A7BKH3"/>
<proteinExistence type="predicted"/>
<evidence type="ECO:0000256" key="2">
    <source>
        <dbReference type="SAM" id="Phobius"/>
    </source>
</evidence>
<dbReference type="OrthoDB" id="2391627at2759"/>
<dbReference type="GO" id="GO:0006122">
    <property type="term" value="P:mitochondrial electron transport, ubiquinol to cytochrome c"/>
    <property type="evidence" value="ECO:0007669"/>
    <property type="project" value="InterPro"/>
</dbReference>
<evidence type="ECO:0000313" key="4">
    <source>
        <dbReference type="Proteomes" id="UP000799423"/>
    </source>
</evidence>
<dbReference type="Pfam" id="PF09796">
    <property type="entry name" value="QCR10"/>
    <property type="match status" value="1"/>
</dbReference>
<name>A0A6A7BKH3_9PLEO</name>
<dbReference type="InterPro" id="IPR019182">
    <property type="entry name" value="Cytochrome_b-c1_su10_fun"/>
</dbReference>
<keyword evidence="2" id="KW-0472">Membrane</keyword>
<dbReference type="Proteomes" id="UP000799423">
    <property type="component" value="Unassembled WGS sequence"/>
</dbReference>
<feature type="region of interest" description="Disordered" evidence="1">
    <location>
        <begin position="1"/>
        <end position="52"/>
    </location>
</feature>
<protein>
    <submittedName>
        <fullName evidence="3">Uncharacterized protein</fullName>
    </submittedName>
</protein>
<sequence length="133" mass="14814">RPRAPAFPTPKPQRSAHRHLTTSRNSRNPTATMSSTSQPHHGKSPAATSMRSSYKAYRSPFGPQYKIAKHYHGITANTLVRTGMLAGGFGGAIGFFALWFFAEVPRVRDDIMKKVPVLDKFFTNEIPPEDNPF</sequence>
<organism evidence="3 4">
    <name type="scientific">Plenodomus tracheiphilus IPT5</name>
    <dbReference type="NCBI Taxonomy" id="1408161"/>
    <lineage>
        <taxon>Eukaryota</taxon>
        <taxon>Fungi</taxon>
        <taxon>Dikarya</taxon>
        <taxon>Ascomycota</taxon>
        <taxon>Pezizomycotina</taxon>
        <taxon>Dothideomycetes</taxon>
        <taxon>Pleosporomycetidae</taxon>
        <taxon>Pleosporales</taxon>
        <taxon>Pleosporineae</taxon>
        <taxon>Leptosphaeriaceae</taxon>
        <taxon>Plenodomus</taxon>
    </lineage>
</organism>
<feature type="non-terminal residue" evidence="3">
    <location>
        <position position="1"/>
    </location>
</feature>
<dbReference type="EMBL" id="MU006291">
    <property type="protein sequence ID" value="KAF2855277.1"/>
    <property type="molecule type" value="Genomic_DNA"/>
</dbReference>
<evidence type="ECO:0000256" key="1">
    <source>
        <dbReference type="SAM" id="MobiDB-lite"/>
    </source>
</evidence>
<keyword evidence="4" id="KW-1185">Reference proteome</keyword>
<keyword evidence="2" id="KW-0812">Transmembrane</keyword>
<accession>A0A6A7BKH3</accession>
<dbReference type="PANTHER" id="PTHR28254:SF1">
    <property type="entry name" value="CYTOCHROME B-C1 COMPLEX SUBUNIT 10, MITOCHONDRIAL"/>
    <property type="match status" value="1"/>
</dbReference>
<gene>
    <name evidence="3" type="ORF">T440DRAFT_539474</name>
</gene>
<reference evidence="3" key="1">
    <citation type="submission" date="2020-01" db="EMBL/GenBank/DDBJ databases">
        <authorList>
            <consortium name="DOE Joint Genome Institute"/>
            <person name="Haridas S."/>
            <person name="Albert R."/>
            <person name="Binder M."/>
            <person name="Bloem J."/>
            <person name="Labutti K."/>
            <person name="Salamov A."/>
            <person name="Andreopoulos B."/>
            <person name="Baker S.E."/>
            <person name="Barry K."/>
            <person name="Bills G."/>
            <person name="Bluhm B.H."/>
            <person name="Cannon C."/>
            <person name="Castanera R."/>
            <person name="Culley D.E."/>
            <person name="Daum C."/>
            <person name="Ezra D."/>
            <person name="Gonzalez J.B."/>
            <person name="Henrissat B."/>
            <person name="Kuo A."/>
            <person name="Liang C."/>
            <person name="Lipzen A."/>
            <person name="Lutzoni F."/>
            <person name="Magnuson J."/>
            <person name="Mondo S."/>
            <person name="Nolan M."/>
            <person name="Ohm R."/>
            <person name="Pangilinan J."/>
            <person name="Park H.-J."/>
            <person name="Ramirez L."/>
            <person name="Alfaro M."/>
            <person name="Sun H."/>
            <person name="Tritt A."/>
            <person name="Yoshinaga Y."/>
            <person name="Zwiers L.-H."/>
            <person name="Turgeon B.G."/>
            <person name="Goodwin S.B."/>
            <person name="Spatafora J.W."/>
            <person name="Crous P.W."/>
            <person name="Grigoriev I.V."/>
        </authorList>
    </citation>
    <scope>NUCLEOTIDE SEQUENCE</scope>
    <source>
        <strain evidence="3">IPT5</strain>
    </source>
</reference>
<feature type="compositionally biased region" description="Polar residues" evidence="1">
    <location>
        <begin position="22"/>
        <end position="39"/>
    </location>
</feature>
<evidence type="ECO:0000313" key="3">
    <source>
        <dbReference type="EMBL" id="KAF2855277.1"/>
    </source>
</evidence>
<feature type="compositionally biased region" description="Pro residues" evidence="1">
    <location>
        <begin position="1"/>
        <end position="11"/>
    </location>
</feature>
<dbReference type="PANTHER" id="PTHR28254">
    <property type="entry name" value="CYTOCHROME B-C1 COMPLEX SUBUNIT 10"/>
    <property type="match status" value="1"/>
</dbReference>
<keyword evidence="2" id="KW-1133">Transmembrane helix</keyword>